<dbReference type="EMBL" id="BNCP01000026">
    <property type="protein sequence ID" value="GIL83428.1"/>
    <property type="molecule type" value="Genomic_DNA"/>
</dbReference>
<keyword evidence="12" id="KW-1185">Reference proteome</keyword>
<feature type="transmembrane region" description="Helical" evidence="8">
    <location>
        <begin position="214"/>
        <end position="238"/>
    </location>
</feature>
<dbReference type="Proteomes" id="UP000747110">
    <property type="component" value="Unassembled WGS sequence"/>
</dbReference>
<evidence type="ECO:0000256" key="5">
    <source>
        <dbReference type="ARBA" id="ARBA00022989"/>
    </source>
</evidence>
<feature type="region of interest" description="Disordered" evidence="7">
    <location>
        <begin position="1"/>
        <end position="29"/>
    </location>
</feature>
<dbReference type="Proteomes" id="UP000722791">
    <property type="component" value="Unassembled WGS sequence"/>
</dbReference>
<comment type="caution">
    <text evidence="10">The sequence shown here is derived from an EMBL/GenBank/DDBJ whole genome shotgun (WGS) entry which is preliminary data.</text>
</comment>
<accession>A0A8J4LRT3</accession>
<feature type="compositionally biased region" description="Low complexity" evidence="7">
    <location>
        <begin position="807"/>
        <end position="830"/>
    </location>
</feature>
<keyword evidence="5 8" id="KW-1133">Transmembrane helix</keyword>
<evidence type="ECO:0000313" key="10">
    <source>
        <dbReference type="EMBL" id="GIM06986.1"/>
    </source>
</evidence>
<feature type="region of interest" description="Disordered" evidence="7">
    <location>
        <begin position="607"/>
        <end position="719"/>
    </location>
</feature>
<dbReference type="PANTHER" id="PTHR10332">
    <property type="entry name" value="EQUILIBRATIVE NUCLEOSIDE TRANSPORTER"/>
    <property type="match status" value="1"/>
</dbReference>
<organism evidence="10 11">
    <name type="scientific">Volvox reticuliferus</name>
    <dbReference type="NCBI Taxonomy" id="1737510"/>
    <lineage>
        <taxon>Eukaryota</taxon>
        <taxon>Viridiplantae</taxon>
        <taxon>Chlorophyta</taxon>
        <taxon>core chlorophytes</taxon>
        <taxon>Chlorophyceae</taxon>
        <taxon>CS clade</taxon>
        <taxon>Chlamydomonadales</taxon>
        <taxon>Volvocaceae</taxon>
        <taxon>Volvox</taxon>
    </lineage>
</organism>
<evidence type="ECO:0000313" key="9">
    <source>
        <dbReference type="EMBL" id="GIL83428.1"/>
    </source>
</evidence>
<evidence type="ECO:0000256" key="7">
    <source>
        <dbReference type="SAM" id="MobiDB-lite"/>
    </source>
</evidence>
<keyword evidence="3" id="KW-0813">Transport</keyword>
<evidence type="ECO:0000313" key="12">
    <source>
        <dbReference type="Proteomes" id="UP000747110"/>
    </source>
</evidence>
<evidence type="ECO:0000256" key="8">
    <source>
        <dbReference type="SAM" id="Phobius"/>
    </source>
</evidence>
<evidence type="ECO:0000256" key="2">
    <source>
        <dbReference type="ARBA" id="ARBA00007965"/>
    </source>
</evidence>
<evidence type="ECO:0000313" key="11">
    <source>
        <dbReference type="Proteomes" id="UP000722791"/>
    </source>
</evidence>
<dbReference type="PANTHER" id="PTHR10332:SF10">
    <property type="entry name" value="EQUILIBRATIVE NUCLEOSIDE TRANSPORTER 4"/>
    <property type="match status" value="1"/>
</dbReference>
<comment type="subcellular location">
    <subcellularLocation>
        <location evidence="1">Membrane</location>
        <topology evidence="1">Multi-pass membrane protein</topology>
    </subcellularLocation>
</comment>
<dbReference type="InterPro" id="IPR002259">
    <property type="entry name" value="Eqnu_transpt"/>
</dbReference>
<feature type="transmembrane region" description="Helical" evidence="8">
    <location>
        <begin position="103"/>
        <end position="122"/>
    </location>
</feature>
<feature type="region of interest" description="Disordered" evidence="7">
    <location>
        <begin position="864"/>
        <end position="887"/>
    </location>
</feature>
<dbReference type="OrthoDB" id="1856718at2759"/>
<evidence type="ECO:0000256" key="6">
    <source>
        <dbReference type="ARBA" id="ARBA00023136"/>
    </source>
</evidence>
<feature type="region of interest" description="Disordered" evidence="7">
    <location>
        <begin position="806"/>
        <end position="830"/>
    </location>
</feature>
<evidence type="ECO:0000256" key="1">
    <source>
        <dbReference type="ARBA" id="ARBA00004141"/>
    </source>
</evidence>
<reference evidence="10" key="1">
    <citation type="journal article" date="2021" name="Proc. Natl. Acad. Sci. U.S.A.">
        <title>Three genomes in the algal genus Volvox reveal the fate of a haploid sex-determining region after a transition to homothallism.</title>
        <authorList>
            <person name="Yamamoto K."/>
            <person name="Hamaji T."/>
            <person name="Kawai-Toyooka H."/>
            <person name="Matsuzaki R."/>
            <person name="Takahashi F."/>
            <person name="Nishimura Y."/>
            <person name="Kawachi M."/>
            <person name="Noguchi H."/>
            <person name="Minakuchi Y."/>
            <person name="Umen J.G."/>
            <person name="Toyoda A."/>
            <person name="Nozaki H."/>
        </authorList>
    </citation>
    <scope>NUCLEOTIDE SEQUENCE</scope>
    <source>
        <strain evidence="10">NIES-3785</strain>
        <strain evidence="9">NIES-3786</strain>
    </source>
</reference>
<feature type="transmembrane region" description="Helical" evidence="8">
    <location>
        <begin position="142"/>
        <end position="161"/>
    </location>
</feature>
<dbReference type="EMBL" id="BNCQ01000023">
    <property type="protein sequence ID" value="GIM06986.1"/>
    <property type="molecule type" value="Genomic_DNA"/>
</dbReference>
<name>A0A8J4LRT3_9CHLO</name>
<protein>
    <submittedName>
        <fullName evidence="10">Uncharacterized protein</fullName>
    </submittedName>
</protein>
<proteinExistence type="inferred from homology"/>
<feature type="transmembrane region" description="Helical" evidence="8">
    <location>
        <begin position="173"/>
        <end position="194"/>
    </location>
</feature>
<feature type="region of interest" description="Disordered" evidence="7">
    <location>
        <begin position="73"/>
        <end position="94"/>
    </location>
</feature>
<dbReference type="GO" id="GO:0005886">
    <property type="term" value="C:plasma membrane"/>
    <property type="evidence" value="ECO:0007669"/>
    <property type="project" value="TreeGrafter"/>
</dbReference>
<comment type="similarity">
    <text evidence="2">Belongs to the SLC29A/ENT transporter (TC 2.A.57) family.</text>
</comment>
<sequence>MTTTMAKAGDFLLPGYQPPAEPGLPLSPTTILPPTSADTTSPHFQANGSGDIPIAAPSPAAASAPFTSVVDFNLHPPQHQPHSQSLGHPPSPASLRRSTRLSFAGRACYFFLGAGMLAAWNALITATDYFGAVYPGWHTDRLFTVSYLPVCLVMLVVGIRYPDLPPQPSRIRLGYAGFTLAMAAVPLVDAVFVAPAGTRGGATSADLAAAPMGGLVAVVVCVTLVGACDGLCQGALFAEAAQLPPPFTQAVVTGTASSGLLVCLLRIASKASFESGADSAAGRAAGLRNGTRLYFALAGLMSLSCLILYDTLLPRLRTLTMRGPGCVPKEPTPSDHDEDTVNVCERYPLLLPQPLELSKECRSQAGSAEGSSSGGGSRLIGEAVDTASANGGPYLGTAESPDAGTRCVVGVGDAAAALPASSFVTAAHGGLDGGAGGVGSVVRVGDGDGGDGGGGSGGGGGSAVFCYGPLVQATAATVAATDAGRGGGGRPPAGEGAPFCAAQYDTGGAAAVSGSDGETRTAPTPGTHGGGSAGGVWQQIQRCLALSWALCGSLFVTYTVTLSIFPGFLSEDIHSARLGDWYPILLITAFNLADLIGKSLPVMSPLAPHPPLDEDPDASPPPVPCSKRYGGLVEGTLPDLERQQQGRAFTDHPNHDPEEHEQDHDSDHRSHQLDHPRLQQMPLLSSQSRKRGGAVDGGGTNRCSSSSSGGSERGAKRGSGCGRSFGSGVLRAASSSLAAAALRPLRQPEGLLLASLLRGLVALPAFLVAARFEAPAWVMGALTAAFGISNGYLTTQVMTMGPAAVLSPPRVSTSPRPSSAPSSSAPMMTTTTTTREKTGAVAPAAAAAACQSATSSGYLSGARQDITSCHEGPSKVEQRPPTSSSYGAAGTINRPFTIAAATGYQPLPAAESVEGDWGRDTGAGTKPAAEPICAPSVGTRSVRHSAIAVRSDPNQSRIQIQIQVQGLGQGPGWVNPGAPEPPSHHHDAEVVETLLVISLVAGLNVGAYLGWLWLL</sequence>
<gene>
    <name evidence="9" type="ORF">Vretifemale_12253</name>
    <name evidence="10" type="ORF">Vretimale_11208</name>
</gene>
<evidence type="ECO:0000256" key="4">
    <source>
        <dbReference type="ARBA" id="ARBA00022692"/>
    </source>
</evidence>
<keyword evidence="4 8" id="KW-0812">Transmembrane</keyword>
<dbReference type="AlphaFoldDB" id="A0A8J4LRT3"/>
<dbReference type="GO" id="GO:0005337">
    <property type="term" value="F:nucleoside transmembrane transporter activity"/>
    <property type="evidence" value="ECO:0007669"/>
    <property type="project" value="InterPro"/>
</dbReference>
<feature type="compositionally biased region" description="Low complexity" evidence="7">
    <location>
        <begin position="701"/>
        <end position="710"/>
    </location>
</feature>
<evidence type="ECO:0000256" key="3">
    <source>
        <dbReference type="ARBA" id="ARBA00022448"/>
    </source>
</evidence>
<keyword evidence="6 8" id="KW-0472">Membrane</keyword>
<dbReference type="Pfam" id="PF01733">
    <property type="entry name" value="Nucleoside_tran"/>
    <property type="match status" value="2"/>
</dbReference>
<feature type="transmembrane region" description="Helical" evidence="8">
    <location>
        <begin position="293"/>
        <end position="312"/>
    </location>
</feature>
<feature type="region of interest" description="Disordered" evidence="7">
    <location>
        <begin position="511"/>
        <end position="530"/>
    </location>
</feature>
<feature type="compositionally biased region" description="Basic and acidic residues" evidence="7">
    <location>
        <begin position="639"/>
        <end position="677"/>
    </location>
</feature>
<feature type="region of interest" description="Disordered" evidence="7">
    <location>
        <begin position="360"/>
        <end position="379"/>
    </location>
</feature>